<evidence type="ECO:0000313" key="7">
    <source>
        <dbReference type="Proteomes" id="UP000016930"/>
    </source>
</evidence>
<evidence type="ECO:0000256" key="2">
    <source>
        <dbReference type="ARBA" id="ARBA00022692"/>
    </source>
</evidence>
<dbReference type="Gene3D" id="1.20.120.1630">
    <property type="match status" value="1"/>
</dbReference>
<dbReference type="AlphaFoldDB" id="M2QQX0"/>
<keyword evidence="5" id="KW-0256">Endoplasmic reticulum</keyword>
<gene>
    <name evidence="6" type="ORF">CERSUDRAFT_67031</name>
</gene>
<dbReference type="EC" id="2.1.1.100" evidence="5"/>
<dbReference type="GO" id="GO:0005789">
    <property type="term" value="C:endoplasmic reticulum membrane"/>
    <property type="evidence" value="ECO:0007669"/>
    <property type="project" value="UniProtKB-SubCell"/>
</dbReference>
<keyword evidence="5" id="KW-0489">Methyltransferase</keyword>
<keyword evidence="5" id="KW-0949">S-adenosyl-L-methionine</keyword>
<dbReference type="PANTHER" id="PTHR12714:SF9">
    <property type="entry name" value="PROTEIN-S-ISOPRENYLCYSTEINE O-METHYLTRANSFERASE"/>
    <property type="match status" value="1"/>
</dbReference>
<organism evidence="6 7">
    <name type="scientific">Ceriporiopsis subvermispora (strain B)</name>
    <name type="common">White-rot fungus</name>
    <name type="synonym">Gelatoporia subvermispora</name>
    <dbReference type="NCBI Taxonomy" id="914234"/>
    <lineage>
        <taxon>Eukaryota</taxon>
        <taxon>Fungi</taxon>
        <taxon>Dikarya</taxon>
        <taxon>Basidiomycota</taxon>
        <taxon>Agaricomycotina</taxon>
        <taxon>Agaricomycetes</taxon>
        <taxon>Polyporales</taxon>
        <taxon>Gelatoporiaceae</taxon>
        <taxon>Gelatoporia</taxon>
    </lineage>
</organism>
<keyword evidence="4 5" id="KW-0472">Membrane</keyword>
<sequence length="240" mass="26648">MSLVKIPLILASALANHITMISPTGQPTASELAKDITWSERMFLKTVRTLPILSDIVVWISSGCEIAVILAMKNPSSPIAARILRTLAWGAARAGQRIGITRTYAVGCAFAVIGGLLRIYCYRTLGRLFTFEITIRPGHRLVTEGPYSVVRHPAYTATTIVSIGLALCQGGRGSWVRESGMLNKIWGKAVAYGWSTWMVYCVIMLCMRPPQEDKMLRKQFGEQWDNWAAKVPYRLLPGIY</sequence>
<comment type="catalytic activity">
    <reaction evidence="5">
        <text>[protein]-C-terminal S-[(2E,6E)-farnesyl]-L-cysteine + S-adenosyl-L-methionine = [protein]-C-terminal S-[(2E,6E)-farnesyl]-L-cysteine methyl ester + S-adenosyl-L-homocysteine</text>
        <dbReference type="Rhea" id="RHEA:21672"/>
        <dbReference type="Rhea" id="RHEA-COMP:12125"/>
        <dbReference type="Rhea" id="RHEA-COMP:12126"/>
        <dbReference type="ChEBI" id="CHEBI:57856"/>
        <dbReference type="ChEBI" id="CHEBI:59789"/>
        <dbReference type="ChEBI" id="CHEBI:90510"/>
        <dbReference type="ChEBI" id="CHEBI:90511"/>
        <dbReference type="EC" id="2.1.1.100"/>
    </reaction>
</comment>
<proteinExistence type="inferred from homology"/>
<comment type="caution">
    <text evidence="5">Lacks conserved residue(s) required for the propagation of feature annotation.</text>
</comment>
<comment type="similarity">
    <text evidence="5">Belongs to the class VI-like SAM-binding methyltransferase superfamily. Isoprenylcysteine carboxyl methyltransferase family.</text>
</comment>
<dbReference type="HOGENOM" id="CLU_065200_6_0_1"/>
<feature type="transmembrane region" description="Helical" evidence="5">
    <location>
        <begin position="189"/>
        <end position="207"/>
    </location>
</feature>
<dbReference type="GO" id="GO:0032259">
    <property type="term" value="P:methylation"/>
    <property type="evidence" value="ECO:0007669"/>
    <property type="project" value="UniProtKB-KW"/>
</dbReference>
<dbReference type="Proteomes" id="UP000016930">
    <property type="component" value="Unassembled WGS sequence"/>
</dbReference>
<keyword evidence="2 5" id="KW-0812">Transmembrane</keyword>
<evidence type="ECO:0000256" key="4">
    <source>
        <dbReference type="ARBA" id="ARBA00023136"/>
    </source>
</evidence>
<dbReference type="InterPro" id="IPR007269">
    <property type="entry name" value="ICMT_MeTrfase"/>
</dbReference>
<evidence type="ECO:0000256" key="5">
    <source>
        <dbReference type="RuleBase" id="RU362022"/>
    </source>
</evidence>
<evidence type="ECO:0000256" key="1">
    <source>
        <dbReference type="ARBA" id="ARBA00004141"/>
    </source>
</evidence>
<comment type="subcellular location">
    <subcellularLocation>
        <location evidence="5">Endoplasmic reticulum membrane</location>
        <topology evidence="5">Multi-pass membrane protein</topology>
    </subcellularLocation>
    <subcellularLocation>
        <location evidence="1">Membrane</location>
        <topology evidence="1">Multi-pass membrane protein</topology>
    </subcellularLocation>
</comment>
<reference evidence="6 7" key="1">
    <citation type="journal article" date="2012" name="Proc. Natl. Acad. Sci. U.S.A.">
        <title>Comparative genomics of Ceriporiopsis subvermispora and Phanerochaete chrysosporium provide insight into selective ligninolysis.</title>
        <authorList>
            <person name="Fernandez-Fueyo E."/>
            <person name="Ruiz-Duenas F.J."/>
            <person name="Ferreira P."/>
            <person name="Floudas D."/>
            <person name="Hibbett D.S."/>
            <person name="Canessa P."/>
            <person name="Larrondo L.F."/>
            <person name="James T.Y."/>
            <person name="Seelenfreund D."/>
            <person name="Lobos S."/>
            <person name="Polanco R."/>
            <person name="Tello M."/>
            <person name="Honda Y."/>
            <person name="Watanabe T."/>
            <person name="Watanabe T."/>
            <person name="Ryu J.S."/>
            <person name="Kubicek C.P."/>
            <person name="Schmoll M."/>
            <person name="Gaskell J."/>
            <person name="Hammel K.E."/>
            <person name="St John F.J."/>
            <person name="Vanden Wymelenberg A."/>
            <person name="Sabat G."/>
            <person name="Splinter BonDurant S."/>
            <person name="Syed K."/>
            <person name="Yadav J.S."/>
            <person name="Doddapaneni H."/>
            <person name="Subramanian V."/>
            <person name="Lavin J.L."/>
            <person name="Oguiza J.A."/>
            <person name="Perez G."/>
            <person name="Pisabarro A.G."/>
            <person name="Ramirez L."/>
            <person name="Santoyo F."/>
            <person name="Master E."/>
            <person name="Coutinho P.M."/>
            <person name="Henrissat B."/>
            <person name="Lombard V."/>
            <person name="Magnuson J.K."/>
            <person name="Kuees U."/>
            <person name="Hori C."/>
            <person name="Igarashi K."/>
            <person name="Samejima M."/>
            <person name="Held B.W."/>
            <person name="Barry K.W."/>
            <person name="LaButti K.M."/>
            <person name="Lapidus A."/>
            <person name="Lindquist E.A."/>
            <person name="Lucas S.M."/>
            <person name="Riley R."/>
            <person name="Salamov A.A."/>
            <person name="Hoffmeister D."/>
            <person name="Schwenk D."/>
            <person name="Hadar Y."/>
            <person name="Yarden O."/>
            <person name="de Vries R.P."/>
            <person name="Wiebenga A."/>
            <person name="Stenlid J."/>
            <person name="Eastwood D."/>
            <person name="Grigoriev I.V."/>
            <person name="Berka R.M."/>
            <person name="Blanchette R.A."/>
            <person name="Kersten P."/>
            <person name="Martinez A.T."/>
            <person name="Vicuna R."/>
            <person name="Cullen D."/>
        </authorList>
    </citation>
    <scope>NUCLEOTIDE SEQUENCE [LARGE SCALE GENOMIC DNA]</scope>
    <source>
        <strain evidence="6 7">B</strain>
    </source>
</reference>
<protein>
    <recommendedName>
        <fullName evidence="5">Protein-S-isoprenylcysteine O-methyltransferase</fullName>
        <ecNumber evidence="5">2.1.1.100</ecNumber>
    </recommendedName>
</protein>
<dbReference type="OrthoDB" id="422086at2759"/>
<dbReference type="PANTHER" id="PTHR12714">
    <property type="entry name" value="PROTEIN-S ISOPRENYLCYSTEINE O-METHYLTRANSFERASE"/>
    <property type="match status" value="1"/>
</dbReference>
<feature type="transmembrane region" description="Helical" evidence="5">
    <location>
        <begin position="103"/>
        <end position="120"/>
    </location>
</feature>
<accession>M2QQX0</accession>
<name>M2QQX0_CERS8</name>
<evidence type="ECO:0000256" key="3">
    <source>
        <dbReference type="ARBA" id="ARBA00022989"/>
    </source>
</evidence>
<feature type="transmembrane region" description="Helical" evidence="5">
    <location>
        <begin position="49"/>
        <end position="72"/>
    </location>
</feature>
<keyword evidence="3 5" id="KW-1133">Transmembrane helix</keyword>
<dbReference type="STRING" id="914234.M2QQX0"/>
<dbReference type="Pfam" id="PF04140">
    <property type="entry name" value="ICMT"/>
    <property type="match status" value="1"/>
</dbReference>
<dbReference type="GO" id="GO:0004671">
    <property type="term" value="F:protein C-terminal S-isoprenylcysteine carboxyl O-methyltransferase activity"/>
    <property type="evidence" value="ECO:0007669"/>
    <property type="project" value="UniProtKB-EC"/>
</dbReference>
<keyword evidence="7" id="KW-1185">Reference proteome</keyword>
<keyword evidence="5" id="KW-0808">Transferase</keyword>
<evidence type="ECO:0000313" key="6">
    <source>
        <dbReference type="EMBL" id="EMD34575.1"/>
    </source>
</evidence>
<dbReference type="EMBL" id="KB445802">
    <property type="protein sequence ID" value="EMD34575.1"/>
    <property type="molecule type" value="Genomic_DNA"/>
</dbReference>